<sequence length="124" mass="13941">MKKWCVVLLIVYLAGCTEAAPATDLHDAETDYQPFVVIERKTYQGLYTNNGTLEIEEKIGEVTNKTRINQTPKTELESNVLEEGTAIYSVKTYDHYFIAELGGEEVIFVAPGDFEELGILMKSE</sequence>
<keyword evidence="3" id="KW-1185">Reference proteome</keyword>
<organism evidence="2 3">
    <name type="scientific">Shouchella xiaoxiensis</name>
    <dbReference type="NCBI Taxonomy" id="766895"/>
    <lineage>
        <taxon>Bacteria</taxon>
        <taxon>Bacillati</taxon>
        <taxon>Bacillota</taxon>
        <taxon>Bacilli</taxon>
        <taxon>Bacillales</taxon>
        <taxon>Bacillaceae</taxon>
        <taxon>Shouchella</taxon>
    </lineage>
</organism>
<reference evidence="2" key="1">
    <citation type="submission" date="2021-01" db="EMBL/GenBank/DDBJ databases">
        <title>Genomic Encyclopedia of Type Strains, Phase IV (KMG-IV): sequencing the most valuable type-strain genomes for metagenomic binning, comparative biology and taxonomic classification.</title>
        <authorList>
            <person name="Goeker M."/>
        </authorList>
    </citation>
    <scope>NUCLEOTIDE SEQUENCE</scope>
    <source>
        <strain evidence="2">DSM 21943</strain>
    </source>
</reference>
<evidence type="ECO:0000313" key="3">
    <source>
        <dbReference type="Proteomes" id="UP001179280"/>
    </source>
</evidence>
<evidence type="ECO:0008006" key="4">
    <source>
        <dbReference type="Google" id="ProtNLM"/>
    </source>
</evidence>
<dbReference type="RefSeq" id="WP_035418253.1">
    <property type="nucleotide sequence ID" value="NZ_JAFBCV010000005.1"/>
</dbReference>
<proteinExistence type="predicted"/>
<gene>
    <name evidence="2" type="ORF">JOC54_002065</name>
</gene>
<keyword evidence="1" id="KW-0732">Signal</keyword>
<evidence type="ECO:0000256" key="1">
    <source>
        <dbReference type="SAM" id="SignalP"/>
    </source>
</evidence>
<dbReference type="EMBL" id="JAFBCV010000005">
    <property type="protein sequence ID" value="MBM7838806.1"/>
    <property type="molecule type" value="Genomic_DNA"/>
</dbReference>
<protein>
    <recommendedName>
        <fullName evidence="4">Lipoprotein</fullName>
    </recommendedName>
</protein>
<dbReference type="Proteomes" id="UP001179280">
    <property type="component" value="Unassembled WGS sequence"/>
</dbReference>
<name>A0ABS2STJ0_9BACI</name>
<accession>A0ABS2STJ0</accession>
<feature type="signal peptide" evidence="1">
    <location>
        <begin position="1"/>
        <end position="19"/>
    </location>
</feature>
<comment type="caution">
    <text evidence="2">The sequence shown here is derived from an EMBL/GenBank/DDBJ whole genome shotgun (WGS) entry which is preliminary data.</text>
</comment>
<feature type="chain" id="PRO_5045756182" description="Lipoprotein" evidence="1">
    <location>
        <begin position="20"/>
        <end position="124"/>
    </location>
</feature>
<evidence type="ECO:0000313" key="2">
    <source>
        <dbReference type="EMBL" id="MBM7838806.1"/>
    </source>
</evidence>